<dbReference type="OrthoDB" id="3723182at2"/>
<name>A0A2T0Q1T1_9ACTN</name>
<reference evidence="1 2" key="1">
    <citation type="submission" date="2018-03" db="EMBL/GenBank/DDBJ databases">
        <title>Genomic Encyclopedia of Archaeal and Bacterial Type Strains, Phase II (KMG-II): from individual species to whole genera.</title>
        <authorList>
            <person name="Goeker M."/>
        </authorList>
    </citation>
    <scope>NUCLEOTIDE SEQUENCE [LARGE SCALE GENOMIC DNA]</scope>
    <source>
        <strain evidence="1 2">DSM 45601</strain>
    </source>
</reference>
<accession>A0A2T0Q1T1</accession>
<dbReference type="AlphaFoldDB" id="A0A2T0Q1T1"/>
<proteinExistence type="predicted"/>
<gene>
    <name evidence="1" type="ORF">CLV72_105112</name>
</gene>
<sequence length="294" mass="30131">MLSLLPARTTWRYGPRSLPVLLLDLGHAVASLLAAARALGMHAVAEFGVPGERLAAPAALPWHDGAVRWPGTAPEFPLAAVHLGGPVDLTGPRRADSGVRPEAEPRSVIAAAQSAHRMVAAALSRLAAPDPPRMAATAPPGAHSWSSATGPAFTAAALLARSSAPWQRIATAAESDWTDVLAAARAHVGARAALLRPRAHPAAARALADRSCGQPVCAAADALLLVFAAPEACIQHTLHTYTTAARAVHAAWLTATEAGRAARPIGCWIDAGAIPHPDNGTPARLVHALALGDG</sequence>
<dbReference type="GO" id="GO:0016491">
    <property type="term" value="F:oxidoreductase activity"/>
    <property type="evidence" value="ECO:0007669"/>
    <property type="project" value="InterPro"/>
</dbReference>
<dbReference type="RefSeq" id="WP_106247385.1">
    <property type="nucleotide sequence ID" value="NZ_PVZC01000005.1"/>
</dbReference>
<evidence type="ECO:0000313" key="2">
    <source>
        <dbReference type="Proteomes" id="UP000237846"/>
    </source>
</evidence>
<evidence type="ECO:0000313" key="1">
    <source>
        <dbReference type="EMBL" id="PRX97762.1"/>
    </source>
</evidence>
<keyword evidence="2" id="KW-1185">Reference proteome</keyword>
<dbReference type="InterPro" id="IPR000415">
    <property type="entry name" value="Nitroreductase-like"/>
</dbReference>
<dbReference type="Proteomes" id="UP000237846">
    <property type="component" value="Unassembled WGS sequence"/>
</dbReference>
<comment type="caution">
    <text evidence="1">The sequence shown here is derived from an EMBL/GenBank/DDBJ whole genome shotgun (WGS) entry which is preliminary data.</text>
</comment>
<protein>
    <submittedName>
        <fullName evidence="1">Uncharacterized protein</fullName>
    </submittedName>
</protein>
<dbReference type="EMBL" id="PVZC01000005">
    <property type="protein sequence ID" value="PRX97762.1"/>
    <property type="molecule type" value="Genomic_DNA"/>
</dbReference>
<dbReference type="Gene3D" id="3.40.109.10">
    <property type="entry name" value="NADH Oxidase"/>
    <property type="match status" value="1"/>
</dbReference>
<organism evidence="1 2">
    <name type="scientific">Allonocardiopsis opalescens</name>
    <dbReference type="NCBI Taxonomy" id="1144618"/>
    <lineage>
        <taxon>Bacteria</taxon>
        <taxon>Bacillati</taxon>
        <taxon>Actinomycetota</taxon>
        <taxon>Actinomycetes</taxon>
        <taxon>Streptosporangiales</taxon>
        <taxon>Allonocardiopsis</taxon>
    </lineage>
</organism>